<feature type="modified residue" description="4-aspartylphosphate" evidence="16">
    <location>
        <position position="52"/>
    </location>
</feature>
<dbReference type="GO" id="GO:0043565">
    <property type="term" value="F:sequence-specific DNA binding"/>
    <property type="evidence" value="ECO:0007669"/>
    <property type="project" value="InterPro"/>
</dbReference>
<dbReference type="GO" id="GO:0005524">
    <property type="term" value="F:ATP binding"/>
    <property type="evidence" value="ECO:0007669"/>
    <property type="project" value="UniProtKB-KW"/>
</dbReference>
<evidence type="ECO:0000256" key="15">
    <source>
        <dbReference type="ARBA" id="ARBA00031910"/>
    </source>
</evidence>
<keyword evidence="9" id="KW-0805">Transcription regulation</keyword>
<dbReference type="Pfam" id="PF00072">
    <property type="entry name" value="Response_reg"/>
    <property type="match status" value="1"/>
</dbReference>
<sequence length="485" mass="53975">MANILIVDDQPDICWALSKLARQMGHSAITLTAAEDLFRQLEEARGDLVILDVRLPGMDGLEALRQLRQLRPRLPVIVITAYGDLDVAVQAIQAGAFDYLTKPFTLETAAQAIRRALATPALQTASPDATDDRQGNELQLIGVSPAMQAVFKQIAVVAPTDSAVHITGESGTGKELVARAIHHYSPRRDRPFVVAHLAALSPSLVESELFGHVRGAFTGAESDHVGLLQRANGGTLFIDEVADIPLNVQAKLLRALEYREFCPVGGTKPVQVNFRLISATHQDLRRLVREGAFRHDLFYRLVTFEIHLPPLRERKEDIEPLAKYFLGRLAAQSGKAPPAWSADFREALLARPWWGNVRELRHALEHALIVSRGGVLHADHLPPALSRSQQDVAEEESLRDCVQKWVQQAVTDPTLEGRLYEAFLQLVEPVLLEAALEIHRGQYIHAARHLGIHRVTLRKKLQQYRELRRFADRSAETSSEADPSE</sequence>
<dbReference type="InterPro" id="IPR002078">
    <property type="entry name" value="Sigma_54_int"/>
</dbReference>
<dbReference type="KEGG" id="ttf:THTE_2858"/>
<dbReference type="AlphaFoldDB" id="A0A286RHN0"/>
<dbReference type="InterPro" id="IPR002197">
    <property type="entry name" value="HTH_Fis"/>
</dbReference>
<name>A0A286RHN0_9BACT</name>
<keyword evidence="11" id="KW-0010">Activator</keyword>
<organism evidence="19 20">
    <name type="scientific">Thermogutta terrifontis</name>
    <dbReference type="NCBI Taxonomy" id="1331910"/>
    <lineage>
        <taxon>Bacteria</taxon>
        <taxon>Pseudomonadati</taxon>
        <taxon>Planctomycetota</taxon>
        <taxon>Planctomycetia</taxon>
        <taxon>Pirellulales</taxon>
        <taxon>Thermoguttaceae</taxon>
        <taxon>Thermogutta</taxon>
    </lineage>
</organism>
<protein>
    <recommendedName>
        <fullName evidence="2">DNA-binding transcriptional regulator NtrC</fullName>
    </recommendedName>
    <alternativeName>
        <fullName evidence="14">Nitrogen regulation protein NR(I)</fullName>
    </alternativeName>
    <alternativeName>
        <fullName evidence="15">Nitrogen regulator I</fullName>
    </alternativeName>
</protein>
<dbReference type="GO" id="GO:0000160">
    <property type="term" value="P:phosphorelay signal transduction system"/>
    <property type="evidence" value="ECO:0007669"/>
    <property type="project" value="UniProtKB-KW"/>
</dbReference>
<proteinExistence type="predicted"/>
<dbReference type="CDD" id="cd00009">
    <property type="entry name" value="AAA"/>
    <property type="match status" value="1"/>
</dbReference>
<dbReference type="SUPFAM" id="SSF46689">
    <property type="entry name" value="Homeodomain-like"/>
    <property type="match status" value="1"/>
</dbReference>
<dbReference type="PANTHER" id="PTHR32071:SF95">
    <property type="entry name" value="DNA-BINDING TRANSCRIPTIONAL REGULATOR NTRC"/>
    <property type="match status" value="1"/>
</dbReference>
<evidence type="ECO:0000259" key="17">
    <source>
        <dbReference type="PROSITE" id="PS50045"/>
    </source>
</evidence>
<evidence type="ECO:0000256" key="11">
    <source>
        <dbReference type="ARBA" id="ARBA00023159"/>
    </source>
</evidence>
<dbReference type="PANTHER" id="PTHR32071">
    <property type="entry name" value="TRANSCRIPTIONAL REGULATORY PROTEIN"/>
    <property type="match status" value="1"/>
</dbReference>
<reference evidence="19 20" key="1">
    <citation type="journal article" name="Front. Microbiol.">
        <title>Sugar Metabolism of the First Thermophilic Planctomycete Thermogutta terrifontis: Comparative Genomic and Transcriptomic Approaches.</title>
        <authorList>
            <person name="Elcheninov A.G."/>
            <person name="Menzel P."/>
            <person name="Gudbergsdottir S.R."/>
            <person name="Slesarev A.I."/>
            <person name="Kadnikov V.V."/>
            <person name="Krogh A."/>
            <person name="Bonch-Osmolovskaya E.A."/>
            <person name="Peng X."/>
            <person name="Kublanov I.V."/>
        </authorList>
    </citation>
    <scope>NUCLEOTIDE SEQUENCE [LARGE SCALE GENOMIC DNA]</scope>
    <source>
        <strain evidence="19 20">R1</strain>
    </source>
</reference>
<dbReference type="SUPFAM" id="SSF52540">
    <property type="entry name" value="P-loop containing nucleoside triphosphate hydrolases"/>
    <property type="match status" value="1"/>
</dbReference>
<feature type="domain" description="Sigma-54 factor interaction" evidence="17">
    <location>
        <begin position="140"/>
        <end position="369"/>
    </location>
</feature>
<dbReference type="GO" id="GO:0006355">
    <property type="term" value="P:regulation of DNA-templated transcription"/>
    <property type="evidence" value="ECO:0007669"/>
    <property type="project" value="InterPro"/>
</dbReference>
<evidence type="ECO:0000256" key="6">
    <source>
        <dbReference type="ARBA" id="ARBA00022741"/>
    </source>
</evidence>
<dbReference type="InterPro" id="IPR011006">
    <property type="entry name" value="CheY-like_superfamily"/>
</dbReference>
<evidence type="ECO:0000259" key="18">
    <source>
        <dbReference type="PROSITE" id="PS50110"/>
    </source>
</evidence>
<keyword evidence="5 16" id="KW-0597">Phosphoprotein</keyword>
<dbReference type="InterPro" id="IPR027417">
    <property type="entry name" value="P-loop_NTPase"/>
</dbReference>
<keyword evidence="10" id="KW-0238">DNA-binding</keyword>
<dbReference type="SUPFAM" id="SSF52172">
    <property type="entry name" value="CheY-like"/>
    <property type="match status" value="1"/>
</dbReference>
<evidence type="ECO:0000256" key="5">
    <source>
        <dbReference type="ARBA" id="ARBA00022553"/>
    </source>
</evidence>
<keyword evidence="6" id="KW-0547">Nucleotide-binding</keyword>
<evidence type="ECO:0000313" key="20">
    <source>
        <dbReference type="Proteomes" id="UP000215086"/>
    </source>
</evidence>
<feature type="domain" description="Response regulatory" evidence="18">
    <location>
        <begin position="3"/>
        <end position="117"/>
    </location>
</feature>
<dbReference type="SMART" id="SM00382">
    <property type="entry name" value="AAA"/>
    <property type="match status" value="1"/>
</dbReference>
<dbReference type="Proteomes" id="UP000215086">
    <property type="component" value="Chromosome"/>
</dbReference>
<evidence type="ECO:0000256" key="4">
    <source>
        <dbReference type="ARBA" id="ARBA00022491"/>
    </source>
</evidence>
<keyword evidence="3" id="KW-0963">Cytoplasm</keyword>
<keyword evidence="13" id="KW-0535">Nitrogen fixation</keyword>
<evidence type="ECO:0000313" key="19">
    <source>
        <dbReference type="EMBL" id="ASV75460.1"/>
    </source>
</evidence>
<dbReference type="InterPro" id="IPR058031">
    <property type="entry name" value="AAA_lid_NorR"/>
</dbReference>
<keyword evidence="8" id="KW-0902">Two-component regulatory system</keyword>
<dbReference type="Gene3D" id="1.10.8.60">
    <property type="match status" value="1"/>
</dbReference>
<comment type="subcellular location">
    <subcellularLocation>
        <location evidence="1">Cytoplasm</location>
    </subcellularLocation>
</comment>
<dbReference type="InterPro" id="IPR009057">
    <property type="entry name" value="Homeodomain-like_sf"/>
</dbReference>
<gene>
    <name evidence="19" type="ORF">THTE_2858</name>
</gene>
<keyword evidence="20" id="KW-1185">Reference proteome</keyword>
<dbReference type="Pfam" id="PF00158">
    <property type="entry name" value="Sigma54_activat"/>
    <property type="match status" value="1"/>
</dbReference>
<dbReference type="InterPro" id="IPR001789">
    <property type="entry name" value="Sig_transdc_resp-reg_receiver"/>
</dbReference>
<evidence type="ECO:0000256" key="12">
    <source>
        <dbReference type="ARBA" id="ARBA00023163"/>
    </source>
</evidence>
<evidence type="ECO:0000256" key="16">
    <source>
        <dbReference type="PROSITE-ProRule" id="PRU00169"/>
    </source>
</evidence>
<dbReference type="EMBL" id="CP018477">
    <property type="protein sequence ID" value="ASV75460.1"/>
    <property type="molecule type" value="Genomic_DNA"/>
</dbReference>
<dbReference type="Pfam" id="PF25601">
    <property type="entry name" value="AAA_lid_14"/>
    <property type="match status" value="1"/>
</dbReference>
<dbReference type="Gene3D" id="1.10.10.60">
    <property type="entry name" value="Homeodomain-like"/>
    <property type="match status" value="1"/>
</dbReference>
<keyword evidence="12" id="KW-0804">Transcription</keyword>
<dbReference type="RefSeq" id="WP_095415515.1">
    <property type="nucleotide sequence ID" value="NZ_CP018477.1"/>
</dbReference>
<dbReference type="InterPro" id="IPR025943">
    <property type="entry name" value="Sigma_54_int_dom_ATP-bd_2"/>
</dbReference>
<dbReference type="PROSITE" id="PS00676">
    <property type="entry name" value="SIGMA54_INTERACT_2"/>
    <property type="match status" value="1"/>
</dbReference>
<keyword evidence="7" id="KW-0067">ATP-binding</keyword>
<dbReference type="PROSITE" id="PS50110">
    <property type="entry name" value="RESPONSE_REGULATORY"/>
    <property type="match status" value="1"/>
</dbReference>
<dbReference type="OrthoDB" id="7476585at2"/>
<evidence type="ECO:0000256" key="8">
    <source>
        <dbReference type="ARBA" id="ARBA00023012"/>
    </source>
</evidence>
<dbReference type="GO" id="GO:0005737">
    <property type="term" value="C:cytoplasm"/>
    <property type="evidence" value="ECO:0007669"/>
    <property type="project" value="UniProtKB-SubCell"/>
</dbReference>
<evidence type="ECO:0000256" key="7">
    <source>
        <dbReference type="ARBA" id="ARBA00022840"/>
    </source>
</evidence>
<evidence type="ECO:0000256" key="9">
    <source>
        <dbReference type="ARBA" id="ARBA00023015"/>
    </source>
</evidence>
<dbReference type="FunFam" id="3.40.50.300:FF:000006">
    <property type="entry name" value="DNA-binding transcriptional regulator NtrC"/>
    <property type="match status" value="1"/>
</dbReference>
<evidence type="ECO:0000256" key="3">
    <source>
        <dbReference type="ARBA" id="ARBA00022490"/>
    </source>
</evidence>
<evidence type="ECO:0000256" key="10">
    <source>
        <dbReference type="ARBA" id="ARBA00023125"/>
    </source>
</evidence>
<dbReference type="Pfam" id="PF02954">
    <property type="entry name" value="HTH_8"/>
    <property type="match status" value="1"/>
</dbReference>
<evidence type="ECO:0000256" key="14">
    <source>
        <dbReference type="ARBA" id="ARBA00029881"/>
    </source>
</evidence>
<dbReference type="InterPro" id="IPR003593">
    <property type="entry name" value="AAA+_ATPase"/>
</dbReference>
<evidence type="ECO:0000256" key="2">
    <source>
        <dbReference type="ARBA" id="ARBA00019059"/>
    </source>
</evidence>
<evidence type="ECO:0000256" key="1">
    <source>
        <dbReference type="ARBA" id="ARBA00004496"/>
    </source>
</evidence>
<keyword evidence="4" id="KW-0678">Repressor</keyword>
<dbReference type="PROSITE" id="PS50045">
    <property type="entry name" value="SIGMA54_INTERACT_4"/>
    <property type="match status" value="1"/>
</dbReference>
<evidence type="ECO:0000256" key="13">
    <source>
        <dbReference type="ARBA" id="ARBA00023231"/>
    </source>
</evidence>
<accession>A0A286RHN0</accession>
<dbReference type="PRINTS" id="PR01590">
    <property type="entry name" value="HTHFIS"/>
</dbReference>
<dbReference type="SMART" id="SM00448">
    <property type="entry name" value="REC"/>
    <property type="match status" value="1"/>
</dbReference>
<dbReference type="Gene3D" id="3.40.50.2300">
    <property type="match status" value="1"/>
</dbReference>
<dbReference type="Gene3D" id="3.40.50.300">
    <property type="entry name" value="P-loop containing nucleotide triphosphate hydrolases"/>
    <property type="match status" value="1"/>
</dbReference>
<dbReference type="FunFam" id="3.40.50.2300:FF:000018">
    <property type="entry name" value="DNA-binding transcriptional regulator NtrC"/>
    <property type="match status" value="1"/>
</dbReference>